<dbReference type="PANTHER" id="PTHR34539">
    <property type="entry name" value="T6J4.11 PROTEIN"/>
    <property type="match status" value="1"/>
</dbReference>
<dbReference type="AlphaFoldDB" id="A0AAE1MD89"/>
<evidence type="ECO:0000256" key="1">
    <source>
        <dbReference type="SAM" id="MobiDB-lite"/>
    </source>
</evidence>
<keyword evidence="3" id="KW-1185">Reference proteome</keyword>
<dbReference type="PANTHER" id="PTHR34539:SF19">
    <property type="entry name" value="T6J4.11 PROTEIN"/>
    <property type="match status" value="1"/>
</dbReference>
<dbReference type="EMBL" id="JAWXYG010000010">
    <property type="protein sequence ID" value="KAK4260859.1"/>
    <property type="molecule type" value="Genomic_DNA"/>
</dbReference>
<evidence type="ECO:0000313" key="2">
    <source>
        <dbReference type="EMBL" id="KAK4260859.1"/>
    </source>
</evidence>
<sequence>MEDTTHTSSSKRVRDDSDESRSESPEVKRFRDDLFDFLDDNEPALSSQDLDSVMKSLQEEISASSSPAPVVDLASDSGESPPQIGYLLEASDDELGLPPPGGESVKQDEKVELPNELLHMSSDSSGIAEFWEFENDIPSYDSFDLGTGVEYNGSNNNEDVAFDGLFDHTDVYYESADLSESWRHETLPAQ</sequence>
<evidence type="ECO:0000313" key="3">
    <source>
        <dbReference type="Proteomes" id="UP001293593"/>
    </source>
</evidence>
<accession>A0AAE1MD89</accession>
<reference evidence="2" key="1">
    <citation type="submission" date="2023-10" db="EMBL/GenBank/DDBJ databases">
        <title>Chromosome-level genome of the transformable northern wattle, Acacia crassicarpa.</title>
        <authorList>
            <person name="Massaro I."/>
            <person name="Sinha N.R."/>
            <person name="Poethig S."/>
            <person name="Leichty A.R."/>
        </authorList>
    </citation>
    <scope>NUCLEOTIDE SEQUENCE</scope>
    <source>
        <strain evidence="2">Acra3RX</strain>
        <tissue evidence="2">Leaf</tissue>
    </source>
</reference>
<name>A0AAE1MD89_9FABA</name>
<proteinExistence type="predicted"/>
<gene>
    <name evidence="2" type="ORF">QN277_003923</name>
</gene>
<comment type="caution">
    <text evidence="2">The sequence shown here is derived from an EMBL/GenBank/DDBJ whole genome shotgun (WGS) entry which is preliminary data.</text>
</comment>
<dbReference type="Proteomes" id="UP001293593">
    <property type="component" value="Unassembled WGS sequence"/>
</dbReference>
<protein>
    <submittedName>
        <fullName evidence="2">Uncharacterized protein</fullName>
    </submittedName>
</protein>
<feature type="compositionally biased region" description="Basic and acidic residues" evidence="1">
    <location>
        <begin position="12"/>
        <end position="34"/>
    </location>
</feature>
<feature type="region of interest" description="Disordered" evidence="1">
    <location>
        <begin position="1"/>
        <end position="83"/>
    </location>
</feature>
<organism evidence="2 3">
    <name type="scientific">Acacia crassicarpa</name>
    <name type="common">northern wattle</name>
    <dbReference type="NCBI Taxonomy" id="499986"/>
    <lineage>
        <taxon>Eukaryota</taxon>
        <taxon>Viridiplantae</taxon>
        <taxon>Streptophyta</taxon>
        <taxon>Embryophyta</taxon>
        <taxon>Tracheophyta</taxon>
        <taxon>Spermatophyta</taxon>
        <taxon>Magnoliopsida</taxon>
        <taxon>eudicotyledons</taxon>
        <taxon>Gunneridae</taxon>
        <taxon>Pentapetalae</taxon>
        <taxon>rosids</taxon>
        <taxon>fabids</taxon>
        <taxon>Fabales</taxon>
        <taxon>Fabaceae</taxon>
        <taxon>Caesalpinioideae</taxon>
        <taxon>mimosoid clade</taxon>
        <taxon>Acacieae</taxon>
        <taxon>Acacia</taxon>
    </lineage>
</organism>